<keyword evidence="2" id="KW-1185">Reference proteome</keyword>
<dbReference type="AlphaFoldDB" id="A0A8X6VYY6"/>
<proteinExistence type="predicted"/>
<name>A0A8X6VYY6_TRICX</name>
<gene>
    <name evidence="1" type="ORF">TNCV_2692761</name>
</gene>
<sequence length="79" mass="9410">MNREDADLSRKELSVIIIQIADKFQRLDNCHLLLSEKLLKEESDEQLFSEDFEKKQNLIETDIWKTVLELKRDCKKMLG</sequence>
<organism evidence="1 2">
    <name type="scientific">Trichonephila clavipes</name>
    <name type="common">Golden silk orbweaver</name>
    <name type="synonym">Nephila clavipes</name>
    <dbReference type="NCBI Taxonomy" id="2585209"/>
    <lineage>
        <taxon>Eukaryota</taxon>
        <taxon>Metazoa</taxon>
        <taxon>Ecdysozoa</taxon>
        <taxon>Arthropoda</taxon>
        <taxon>Chelicerata</taxon>
        <taxon>Arachnida</taxon>
        <taxon>Araneae</taxon>
        <taxon>Araneomorphae</taxon>
        <taxon>Entelegynae</taxon>
        <taxon>Araneoidea</taxon>
        <taxon>Nephilidae</taxon>
        <taxon>Trichonephila</taxon>
    </lineage>
</organism>
<reference evidence="1" key="1">
    <citation type="submission" date="2020-08" db="EMBL/GenBank/DDBJ databases">
        <title>Multicomponent nature underlies the extraordinary mechanical properties of spider dragline silk.</title>
        <authorList>
            <person name="Kono N."/>
            <person name="Nakamura H."/>
            <person name="Mori M."/>
            <person name="Yoshida Y."/>
            <person name="Ohtoshi R."/>
            <person name="Malay A.D."/>
            <person name="Moran D.A.P."/>
            <person name="Tomita M."/>
            <person name="Numata K."/>
            <person name="Arakawa K."/>
        </authorList>
    </citation>
    <scope>NUCLEOTIDE SEQUENCE</scope>
</reference>
<comment type="caution">
    <text evidence="1">The sequence shown here is derived from an EMBL/GenBank/DDBJ whole genome shotgun (WGS) entry which is preliminary data.</text>
</comment>
<evidence type="ECO:0000313" key="2">
    <source>
        <dbReference type="Proteomes" id="UP000887159"/>
    </source>
</evidence>
<protein>
    <submittedName>
        <fullName evidence="1">Uncharacterized protein</fullName>
    </submittedName>
</protein>
<dbReference type="Proteomes" id="UP000887159">
    <property type="component" value="Unassembled WGS sequence"/>
</dbReference>
<dbReference type="EMBL" id="BMAU01021370">
    <property type="protein sequence ID" value="GFY25085.1"/>
    <property type="molecule type" value="Genomic_DNA"/>
</dbReference>
<accession>A0A8X6VYY6</accession>
<evidence type="ECO:0000313" key="1">
    <source>
        <dbReference type="EMBL" id="GFY25085.1"/>
    </source>
</evidence>